<dbReference type="AlphaFoldDB" id="A0A086PA73"/>
<dbReference type="Proteomes" id="UP000024284">
    <property type="component" value="Unassembled WGS sequence"/>
</dbReference>
<evidence type="ECO:0000313" key="3">
    <source>
        <dbReference type="EMBL" id="KFG90291.1"/>
    </source>
</evidence>
<dbReference type="STRING" id="76947.GCA_002080435_01606"/>
<organism evidence="3 4">
    <name type="scientific">Sphingobium herbicidovorans (strain ATCC 700291 / DSM 11019 / CCUG 56400 / KCTC 2939 / LMG 18315 / NBRC 16415 / MH)</name>
    <name type="common">Sphingomonas herbicidovorans</name>
    <dbReference type="NCBI Taxonomy" id="1219045"/>
    <lineage>
        <taxon>Bacteria</taxon>
        <taxon>Pseudomonadati</taxon>
        <taxon>Pseudomonadota</taxon>
        <taxon>Alphaproteobacteria</taxon>
        <taxon>Sphingomonadales</taxon>
        <taxon>Sphingomonadaceae</taxon>
        <taxon>Sphingobium</taxon>
    </lineage>
</organism>
<dbReference type="eggNOG" id="COG5373">
    <property type="taxonomic scope" value="Bacteria"/>
</dbReference>
<keyword evidence="2" id="KW-0812">Transmembrane</keyword>
<dbReference type="PRINTS" id="PR01217">
    <property type="entry name" value="PRICHEXTENSN"/>
</dbReference>
<name>A0A086PA73_SPHHM</name>
<dbReference type="PATRIC" id="fig|1219045.3.peg.1999"/>
<evidence type="ECO:0000256" key="2">
    <source>
        <dbReference type="SAM" id="Phobius"/>
    </source>
</evidence>
<feature type="compositionally biased region" description="Pro residues" evidence="1">
    <location>
        <begin position="80"/>
        <end position="105"/>
    </location>
</feature>
<reference evidence="3" key="1">
    <citation type="submission" date="2014-08" db="EMBL/GenBank/DDBJ databases">
        <title>Draft genome sequences of Sphingobium herbicidovorans.</title>
        <authorList>
            <person name="Gan H.M."/>
            <person name="Gan H.Y."/>
            <person name="Savka M.A."/>
        </authorList>
    </citation>
    <scope>NUCLEOTIDE SEQUENCE [LARGE SCALE GENOMIC DNA]</scope>
    <source>
        <strain evidence="3">NBRC 16415</strain>
    </source>
</reference>
<keyword evidence="2" id="KW-0472">Membrane</keyword>
<dbReference type="EMBL" id="JFZA02000013">
    <property type="protein sequence ID" value="KFG90291.1"/>
    <property type="molecule type" value="Genomic_DNA"/>
</dbReference>
<gene>
    <name evidence="3" type="ORF">BV98_001956</name>
</gene>
<accession>A0A086PA73</accession>
<keyword evidence="4" id="KW-1185">Reference proteome</keyword>
<evidence type="ECO:0000313" key="4">
    <source>
        <dbReference type="Proteomes" id="UP000024284"/>
    </source>
</evidence>
<protein>
    <submittedName>
        <fullName evidence="3">TolA protein</fullName>
    </submittedName>
</protein>
<feature type="compositionally biased region" description="Low complexity" evidence="1">
    <location>
        <begin position="138"/>
        <end position="160"/>
    </location>
</feature>
<sequence>MERAEKIGLGVASAGHVLLFGLLSVGFLATPNPLKLNSPPMDVSLVDDAALQSTAPQVSLQPPPPSVAPDEGPTEDAAPAPVPEPAPAPEPEPTPAPPPPKPAPPKKAEKPTPAKPKPAPAKKEVAKATPKPKPAPAKPAAKPAPSKAKPAAKPKANAPARASGQGKAEKPKGSLLGKDFLKGIDTEADAPRKAAPPPAAAMGPAQKAALDRLISDQIYRHLKLPSGADVELLVAFLEVRLDRNGRVIGRPEVLDIQGRTASNSPQVSIYKERAVQAVLQASPFRGLPAEYYDQWNWLKPLRVYARKAR</sequence>
<feature type="transmembrane region" description="Helical" evidence="2">
    <location>
        <begin position="7"/>
        <end position="29"/>
    </location>
</feature>
<dbReference type="RefSeq" id="WP_037465406.1">
    <property type="nucleotide sequence ID" value="NZ_BCZD01000025.1"/>
</dbReference>
<proteinExistence type="predicted"/>
<evidence type="ECO:0000256" key="1">
    <source>
        <dbReference type="SAM" id="MobiDB-lite"/>
    </source>
</evidence>
<dbReference type="OrthoDB" id="7161229at2"/>
<feature type="region of interest" description="Disordered" evidence="1">
    <location>
        <begin position="50"/>
        <end position="177"/>
    </location>
</feature>
<keyword evidence="2" id="KW-1133">Transmembrane helix</keyword>
<dbReference type="Gene3D" id="3.30.1150.10">
    <property type="match status" value="1"/>
</dbReference>
<comment type="caution">
    <text evidence="3">The sequence shown here is derived from an EMBL/GenBank/DDBJ whole genome shotgun (WGS) entry which is preliminary data.</text>
</comment>